<evidence type="ECO:0000313" key="7">
    <source>
        <dbReference type="Proteomes" id="UP000604046"/>
    </source>
</evidence>
<evidence type="ECO:0000256" key="3">
    <source>
        <dbReference type="SAM" id="Coils"/>
    </source>
</evidence>
<feature type="signal peptide" evidence="4">
    <location>
        <begin position="1"/>
        <end position="16"/>
    </location>
</feature>
<organism evidence="6 7">
    <name type="scientific">Symbiodinium natans</name>
    <dbReference type="NCBI Taxonomy" id="878477"/>
    <lineage>
        <taxon>Eukaryota</taxon>
        <taxon>Sar</taxon>
        <taxon>Alveolata</taxon>
        <taxon>Dinophyceae</taxon>
        <taxon>Suessiales</taxon>
        <taxon>Symbiodiniaceae</taxon>
        <taxon>Symbiodinium</taxon>
    </lineage>
</organism>
<keyword evidence="7" id="KW-1185">Reference proteome</keyword>
<dbReference type="OrthoDB" id="429488at2759"/>
<proteinExistence type="predicted"/>
<dbReference type="EMBL" id="CAJNDS010002523">
    <property type="protein sequence ID" value="CAE7510141.1"/>
    <property type="molecule type" value="Genomic_DNA"/>
</dbReference>
<dbReference type="SMART" id="SM00223">
    <property type="entry name" value="APPLE"/>
    <property type="match status" value="1"/>
</dbReference>
<keyword evidence="1" id="KW-0677">Repeat</keyword>
<evidence type="ECO:0000256" key="4">
    <source>
        <dbReference type="SAM" id="SignalP"/>
    </source>
</evidence>
<reference evidence="6" key="1">
    <citation type="submission" date="2021-02" db="EMBL/GenBank/DDBJ databases">
        <authorList>
            <person name="Dougan E. K."/>
            <person name="Rhodes N."/>
            <person name="Thang M."/>
            <person name="Chan C."/>
        </authorList>
    </citation>
    <scope>NUCLEOTIDE SEQUENCE</scope>
</reference>
<protein>
    <recommendedName>
        <fullName evidence="5">Apple domain-containing protein</fullName>
    </recommendedName>
</protein>
<evidence type="ECO:0000256" key="1">
    <source>
        <dbReference type="ARBA" id="ARBA00022737"/>
    </source>
</evidence>
<dbReference type="GO" id="GO:0006508">
    <property type="term" value="P:proteolysis"/>
    <property type="evidence" value="ECO:0007669"/>
    <property type="project" value="InterPro"/>
</dbReference>
<keyword evidence="3" id="KW-0175">Coiled coil</keyword>
<dbReference type="Gene3D" id="3.50.4.10">
    <property type="entry name" value="Hepatocyte Growth Factor"/>
    <property type="match status" value="1"/>
</dbReference>
<accession>A0A812T207</accession>
<gene>
    <name evidence="6" type="ORF">SNAT2548_LOCUS28565</name>
</gene>
<feature type="coiled-coil region" evidence="3">
    <location>
        <begin position="145"/>
        <end position="172"/>
    </location>
</feature>
<dbReference type="SUPFAM" id="SSF57414">
    <property type="entry name" value="Hairpin loop containing domain-like"/>
    <property type="match status" value="1"/>
</dbReference>
<evidence type="ECO:0000313" key="6">
    <source>
        <dbReference type="EMBL" id="CAE7510141.1"/>
    </source>
</evidence>
<sequence>MIRGLSVLVALRGAAAAPWCAKEGVAYSEDSDSASSVPNGAYLARSEDCQWSCKMNPTCIHFTWKQDSYPGGACYLFNQLGKETADPKAVSGPKECVIPEGAKDAAKAPQIAVDPTAPPPLADIPPAVATVTIAPAITQAAGDIAADVQAQADEAKDQISQLVGENAQAAAEQFKKSTNEILGSATDELTKLTGKSGQAAEQFQTETKELLGAMAMISEALAGV</sequence>
<feature type="domain" description="Apple" evidence="5">
    <location>
        <begin position="20"/>
        <end position="96"/>
    </location>
</feature>
<dbReference type="GO" id="GO:0005576">
    <property type="term" value="C:extracellular region"/>
    <property type="evidence" value="ECO:0007669"/>
    <property type="project" value="InterPro"/>
</dbReference>
<comment type="caution">
    <text evidence="6">The sequence shown here is derived from an EMBL/GenBank/DDBJ whole genome shotgun (WGS) entry which is preliminary data.</text>
</comment>
<keyword evidence="4" id="KW-0732">Signal</keyword>
<evidence type="ECO:0000259" key="5">
    <source>
        <dbReference type="SMART" id="SM00223"/>
    </source>
</evidence>
<dbReference type="Proteomes" id="UP000604046">
    <property type="component" value="Unassembled WGS sequence"/>
</dbReference>
<dbReference type="AlphaFoldDB" id="A0A812T207"/>
<evidence type="ECO:0000256" key="2">
    <source>
        <dbReference type="ARBA" id="ARBA00023157"/>
    </source>
</evidence>
<keyword evidence="2" id="KW-1015">Disulfide bond</keyword>
<feature type="chain" id="PRO_5032356033" description="Apple domain-containing protein" evidence="4">
    <location>
        <begin position="17"/>
        <end position="224"/>
    </location>
</feature>
<dbReference type="InterPro" id="IPR000177">
    <property type="entry name" value="Apple"/>
</dbReference>
<name>A0A812T207_9DINO</name>